<dbReference type="SMART" id="SM00939">
    <property type="entry name" value="PepX_C"/>
    <property type="match status" value="1"/>
</dbReference>
<dbReference type="InterPro" id="IPR000383">
    <property type="entry name" value="Xaa-Pro-like_dom"/>
</dbReference>
<dbReference type="Proteomes" id="UP001139104">
    <property type="component" value="Unassembled WGS sequence"/>
</dbReference>
<dbReference type="EMBL" id="JAIVFP010000001">
    <property type="protein sequence ID" value="MCI4681673.1"/>
    <property type="molecule type" value="Genomic_DNA"/>
</dbReference>
<dbReference type="RefSeq" id="WP_243065722.1">
    <property type="nucleotide sequence ID" value="NZ_JAIVFK010000060.1"/>
</dbReference>
<feature type="domain" description="Xaa-Pro dipeptidyl-peptidase C-terminal" evidence="2">
    <location>
        <begin position="349"/>
        <end position="589"/>
    </location>
</feature>
<sequence length="601" mass="65701">MKATKSKPGFWANLIPLKGGLSGPQLAGWTPGPAARSGLGCSILADELIEVAPSIALAADVYLPKTPGRFPAVVAFAAYSKELHTAGIPAGNNEIGSPPVFTDRGYVHIVVTRRGMGRSGGEDAVFLNEVDAEDYAKVIQWAAQQPWCDGQVVLFGTSYYGLTQLQVARLRPPALKAFFAIETCTDYFRHIGMFGGAPQPDFFALWMGANFNPMQFKLHVPPLVRALVSHIANSPLKKLWWPKLQKRMTRIMKGFERLQPVLQTREIFAALTLDGKTRASFPLSAGPSGALDAIEAPFVVVQNAGYLNLHQFGAYDLFANASTPPDRKWLIIGPAEFELPAYHWQLEALAFFDHFVYGADNGYGGQQRVRYWAAGVKDYRAAADWPLPGSAPLRLYPASQGADAVMHRLGRAPGEGTNRWAATPLGAILTPGFDDVANQILSFDMPVETEIELTGPVTVSLSFSCNEIDSHVIARTGRVARDGTYEILSIGSIRPACRRIDAERSTATEIALDIDMPEPLTPGVPVTLRFSLTPQPVVLQPGERLRLDIGSRTDLLRSDPSHGHAQFDMQVPPYYSRNTLHYGADTFLEVMVANSRERSSQ</sequence>
<evidence type="ECO:0000256" key="1">
    <source>
        <dbReference type="ARBA" id="ARBA00022801"/>
    </source>
</evidence>
<dbReference type="Pfam" id="PF02129">
    <property type="entry name" value="Peptidase_S15"/>
    <property type="match status" value="1"/>
</dbReference>
<comment type="caution">
    <text evidence="3">The sequence shown here is derived from an EMBL/GenBank/DDBJ whole genome shotgun (WGS) entry which is preliminary data.</text>
</comment>
<keyword evidence="1 3" id="KW-0378">Hydrolase</keyword>
<dbReference type="Gene3D" id="2.60.120.260">
    <property type="entry name" value="Galactose-binding domain-like"/>
    <property type="match status" value="1"/>
</dbReference>
<evidence type="ECO:0000259" key="2">
    <source>
        <dbReference type="SMART" id="SM00939"/>
    </source>
</evidence>
<dbReference type="SUPFAM" id="SSF53474">
    <property type="entry name" value="alpha/beta-Hydrolases"/>
    <property type="match status" value="1"/>
</dbReference>
<accession>A0ABS9Z226</accession>
<dbReference type="InterPro" id="IPR013736">
    <property type="entry name" value="Xaa-Pro_dipept_C"/>
</dbReference>
<proteinExistence type="predicted"/>
<dbReference type="InterPro" id="IPR029058">
    <property type="entry name" value="AB_hydrolase_fold"/>
</dbReference>
<keyword evidence="4" id="KW-1185">Reference proteome</keyword>
<dbReference type="Gene3D" id="3.40.50.1820">
    <property type="entry name" value="alpha/beta hydrolase"/>
    <property type="match status" value="1"/>
</dbReference>
<gene>
    <name evidence="3" type="ORF">K2U94_02635</name>
</gene>
<dbReference type="InterPro" id="IPR005674">
    <property type="entry name" value="CocE/Ser_esterase"/>
</dbReference>
<reference evidence="3" key="1">
    <citation type="journal article" date="2022" name="ISME J.">
        <title>Identification of active gaseous-alkane degraders at natural gas seeps.</title>
        <authorList>
            <person name="Farhan Ul Haque M."/>
            <person name="Hernandez M."/>
            <person name="Crombie A.T."/>
            <person name="Murrell J.C."/>
        </authorList>
    </citation>
    <scope>NUCLEOTIDE SEQUENCE</scope>
    <source>
        <strain evidence="3">PC2</strain>
    </source>
</reference>
<dbReference type="SUPFAM" id="SSF49785">
    <property type="entry name" value="Galactose-binding domain-like"/>
    <property type="match status" value="1"/>
</dbReference>
<dbReference type="InterPro" id="IPR008979">
    <property type="entry name" value="Galactose-bd-like_sf"/>
</dbReference>
<evidence type="ECO:0000313" key="4">
    <source>
        <dbReference type="Proteomes" id="UP001139104"/>
    </source>
</evidence>
<dbReference type="Pfam" id="PF08530">
    <property type="entry name" value="PepX_C"/>
    <property type="match status" value="1"/>
</dbReference>
<evidence type="ECO:0000313" key="3">
    <source>
        <dbReference type="EMBL" id="MCI4681673.1"/>
    </source>
</evidence>
<name>A0ABS9Z226_9HYPH</name>
<dbReference type="NCBIfam" id="TIGR00976">
    <property type="entry name" value="CocE_NonD"/>
    <property type="match status" value="1"/>
</dbReference>
<dbReference type="GO" id="GO:0016787">
    <property type="term" value="F:hydrolase activity"/>
    <property type="evidence" value="ECO:0007669"/>
    <property type="project" value="UniProtKB-KW"/>
</dbReference>
<organism evidence="3 4">
    <name type="scientific">Candidatus Rhodoblastus alkanivorans</name>
    <dbReference type="NCBI Taxonomy" id="2954117"/>
    <lineage>
        <taxon>Bacteria</taxon>
        <taxon>Pseudomonadati</taxon>
        <taxon>Pseudomonadota</taxon>
        <taxon>Alphaproteobacteria</taxon>
        <taxon>Hyphomicrobiales</taxon>
        <taxon>Rhodoblastaceae</taxon>
        <taxon>Rhodoblastus</taxon>
    </lineage>
</organism>
<protein>
    <submittedName>
        <fullName evidence="3">CocE/NonD family hydrolase</fullName>
    </submittedName>
</protein>